<dbReference type="SUPFAM" id="SSF102114">
    <property type="entry name" value="Radical SAM enzymes"/>
    <property type="match status" value="1"/>
</dbReference>
<dbReference type="InterPro" id="IPR050105">
    <property type="entry name" value="MoCo_biosynth_MoaA/MoaC"/>
</dbReference>
<dbReference type="SFLD" id="SFLDS00029">
    <property type="entry name" value="Radical_SAM"/>
    <property type="match status" value="1"/>
</dbReference>
<dbReference type="SFLD" id="SFLDG01067">
    <property type="entry name" value="SPASM/twitch_domain_containing"/>
    <property type="match status" value="1"/>
</dbReference>
<dbReference type="Proteomes" id="UP000645217">
    <property type="component" value="Unassembled WGS sequence"/>
</dbReference>
<dbReference type="PANTHER" id="PTHR22960:SF0">
    <property type="entry name" value="MOLYBDENUM COFACTOR BIOSYNTHESIS PROTEIN 1"/>
    <property type="match status" value="1"/>
</dbReference>
<keyword evidence="3" id="KW-0408">Iron</keyword>
<dbReference type="InterPro" id="IPR007197">
    <property type="entry name" value="rSAM"/>
</dbReference>
<dbReference type="InterPro" id="IPR013785">
    <property type="entry name" value="Aldolase_TIM"/>
</dbReference>
<dbReference type="PROSITE" id="PS51918">
    <property type="entry name" value="RADICAL_SAM"/>
    <property type="match status" value="1"/>
</dbReference>
<evidence type="ECO:0000256" key="4">
    <source>
        <dbReference type="ARBA" id="ARBA00023014"/>
    </source>
</evidence>
<dbReference type="GO" id="GO:0061798">
    <property type="term" value="F:GTP 3',8'-cyclase activity"/>
    <property type="evidence" value="ECO:0007669"/>
    <property type="project" value="TreeGrafter"/>
</dbReference>
<feature type="domain" description="Radical SAM core" evidence="6">
    <location>
        <begin position="19"/>
        <end position="252"/>
    </location>
</feature>
<reference evidence="7" key="1">
    <citation type="journal article" date="2014" name="Int. J. Syst. Evol. Microbiol.">
        <title>Complete genome sequence of Corynebacterium casei LMG S-19264T (=DSM 44701T), isolated from a smear-ripened cheese.</title>
        <authorList>
            <consortium name="US DOE Joint Genome Institute (JGI-PGF)"/>
            <person name="Walter F."/>
            <person name="Albersmeier A."/>
            <person name="Kalinowski J."/>
            <person name="Ruckert C."/>
        </authorList>
    </citation>
    <scope>NUCLEOTIDE SEQUENCE</scope>
    <source>
        <strain evidence="7">JCM 13064</strain>
    </source>
</reference>
<evidence type="ECO:0000313" key="7">
    <source>
        <dbReference type="EMBL" id="GGK61640.1"/>
    </source>
</evidence>
<keyword evidence="8" id="KW-1185">Reference proteome</keyword>
<organism evidence="7 8">
    <name type="scientific">Sphaerisporangium melleum</name>
    <dbReference type="NCBI Taxonomy" id="321316"/>
    <lineage>
        <taxon>Bacteria</taxon>
        <taxon>Bacillati</taxon>
        <taxon>Actinomycetota</taxon>
        <taxon>Actinomycetes</taxon>
        <taxon>Streptosporangiales</taxon>
        <taxon>Streptosporangiaceae</taxon>
        <taxon>Sphaerisporangium</taxon>
    </lineage>
</organism>
<dbReference type="GO" id="GO:0006777">
    <property type="term" value="P:Mo-molybdopterin cofactor biosynthetic process"/>
    <property type="evidence" value="ECO:0007669"/>
    <property type="project" value="UniProtKB-KW"/>
</dbReference>
<dbReference type="InterPro" id="IPR058240">
    <property type="entry name" value="rSAM_sf"/>
</dbReference>
<dbReference type="EMBL" id="BMNT01000001">
    <property type="protein sequence ID" value="GGK61640.1"/>
    <property type="molecule type" value="Genomic_DNA"/>
</dbReference>
<keyword evidence="1" id="KW-0949">S-adenosyl-L-methionine</keyword>
<dbReference type="GO" id="GO:0051536">
    <property type="term" value="F:iron-sulfur cluster binding"/>
    <property type="evidence" value="ECO:0007669"/>
    <property type="project" value="UniProtKB-KW"/>
</dbReference>
<proteinExistence type="predicted"/>
<dbReference type="RefSeq" id="WP_189160897.1">
    <property type="nucleotide sequence ID" value="NZ_BMNT01000001.1"/>
</dbReference>
<dbReference type="CDD" id="cd01335">
    <property type="entry name" value="Radical_SAM"/>
    <property type="match status" value="1"/>
</dbReference>
<keyword evidence="5" id="KW-0501">Molybdenum cofactor biosynthesis</keyword>
<dbReference type="GO" id="GO:0061799">
    <property type="term" value="F:cyclic pyranopterin monophosphate synthase activity"/>
    <property type="evidence" value="ECO:0007669"/>
    <property type="project" value="TreeGrafter"/>
</dbReference>
<dbReference type="PANTHER" id="PTHR22960">
    <property type="entry name" value="MOLYBDOPTERIN COFACTOR SYNTHESIS PROTEIN A"/>
    <property type="match status" value="1"/>
</dbReference>
<dbReference type="GO" id="GO:0046872">
    <property type="term" value="F:metal ion binding"/>
    <property type="evidence" value="ECO:0007669"/>
    <property type="project" value="UniProtKB-KW"/>
</dbReference>
<reference evidence="7" key="2">
    <citation type="submission" date="2020-09" db="EMBL/GenBank/DDBJ databases">
        <authorList>
            <person name="Sun Q."/>
            <person name="Ohkuma M."/>
        </authorList>
    </citation>
    <scope>NUCLEOTIDE SEQUENCE</scope>
    <source>
        <strain evidence="7">JCM 13064</strain>
    </source>
</reference>
<evidence type="ECO:0000313" key="8">
    <source>
        <dbReference type="Proteomes" id="UP000645217"/>
    </source>
</evidence>
<sequence>MTLIDIPTPGFPGAGADFARRGGQLRVSFTARCQLGCWFCHNEGEVPPRITHHNRAVQPRPRVMTPGDYLTAINTMTAAGIRRVFFTGGEPLLSPAARPVLEGIPAHRPDEYTTTLITNGLTLTRDLPWLAATTLDRIKVSLHYFSDASIATIAEGKTGDIDKIKAGIEAAIDAIPTVELNLLLQELNAHEVMDIIGYARHLGIGLQIIELVGTDHNAGLGGGKVPSGDIAAHLRSIATDEQVVTSGTGQGRRVFTVPGARGPMTIEVIDASLGRHHTGQCGTCPARSRCVEGFWALRLDSAGTLAPCLLRTDLRLDVTPHTGDPAAFLSAVSAHLDAFTEGTLQ</sequence>
<gene>
    <name evidence="7" type="ORF">GCM10007964_00940</name>
</gene>
<dbReference type="Pfam" id="PF04055">
    <property type="entry name" value="Radical_SAM"/>
    <property type="match status" value="1"/>
</dbReference>
<protein>
    <submittedName>
        <fullName evidence="7">GTP 3',8-cyclase MoaA</fullName>
    </submittedName>
</protein>
<evidence type="ECO:0000256" key="2">
    <source>
        <dbReference type="ARBA" id="ARBA00022723"/>
    </source>
</evidence>
<evidence type="ECO:0000256" key="1">
    <source>
        <dbReference type="ARBA" id="ARBA00022691"/>
    </source>
</evidence>
<evidence type="ECO:0000259" key="6">
    <source>
        <dbReference type="PROSITE" id="PS51918"/>
    </source>
</evidence>
<keyword evidence="4" id="KW-0411">Iron-sulfur</keyword>
<name>A0A917QPF6_9ACTN</name>
<evidence type="ECO:0000256" key="5">
    <source>
        <dbReference type="ARBA" id="ARBA00023150"/>
    </source>
</evidence>
<evidence type="ECO:0000256" key="3">
    <source>
        <dbReference type="ARBA" id="ARBA00023004"/>
    </source>
</evidence>
<dbReference type="AlphaFoldDB" id="A0A917QPF6"/>
<comment type="caution">
    <text evidence="7">The sequence shown here is derived from an EMBL/GenBank/DDBJ whole genome shotgun (WGS) entry which is preliminary data.</text>
</comment>
<keyword evidence="2" id="KW-0479">Metal-binding</keyword>
<accession>A0A917QPF6</accession>
<dbReference type="Gene3D" id="3.20.20.70">
    <property type="entry name" value="Aldolase class I"/>
    <property type="match status" value="1"/>
</dbReference>